<dbReference type="PANTHER" id="PTHR32099:SF30">
    <property type="entry name" value="OS03G0564600 PROTEIN"/>
    <property type="match status" value="1"/>
</dbReference>
<evidence type="ECO:0000313" key="6">
    <source>
        <dbReference type="RefSeq" id="XP_022140079.1"/>
    </source>
</evidence>
<dbReference type="Pfam" id="PF01657">
    <property type="entry name" value="Stress-antifung"/>
    <property type="match status" value="2"/>
</dbReference>
<feature type="signal peptide" evidence="3">
    <location>
        <begin position="1"/>
        <end position="26"/>
    </location>
</feature>
<evidence type="ECO:0000313" key="5">
    <source>
        <dbReference type="Proteomes" id="UP000504603"/>
    </source>
</evidence>
<evidence type="ECO:0000256" key="1">
    <source>
        <dbReference type="ARBA" id="ARBA00022729"/>
    </source>
</evidence>
<dbReference type="CDD" id="cd23509">
    <property type="entry name" value="Gnk2-like"/>
    <property type="match status" value="2"/>
</dbReference>
<dbReference type="PANTHER" id="PTHR32099">
    <property type="entry name" value="CYSTEINE-RICH REPEAT SECRETORY PROTEIN"/>
    <property type="match status" value="1"/>
</dbReference>
<dbReference type="InterPro" id="IPR002902">
    <property type="entry name" value="GNK2"/>
</dbReference>
<keyword evidence="1 3" id="KW-0732">Signal</keyword>
<sequence>MEAFKFISMLFLFATLLLIIFGSCFCCADINMDSDKQCSKSDSSTAENNFQTNLKNLLDSLTQNGPLLNGFYTTSAGDRSDQIFGLVQCRGDISPDNCGSCIKNSSDFALSYCPESREVVLWFTWCFLRYSTENFIGVLGLTSVALSNDTNYDDPSVVSNGLSLMSGLASSAPNQRLMFQTAVLNAGQRGKRYGMAQCTRDISASDCAQCLNSQLETFRTTIGSKKDWEIYGFNCFMWYHDHQFYFNYSVSTSAGGRCLFSEGGRTVCISITVLMLLMIL</sequence>
<dbReference type="PROSITE" id="PS51257">
    <property type="entry name" value="PROKAR_LIPOPROTEIN"/>
    <property type="match status" value="1"/>
</dbReference>
<dbReference type="PROSITE" id="PS51473">
    <property type="entry name" value="GNK2"/>
    <property type="match status" value="2"/>
</dbReference>
<accession>A0A6J1CER2</accession>
<evidence type="ECO:0000256" key="2">
    <source>
        <dbReference type="ARBA" id="ARBA00022737"/>
    </source>
</evidence>
<organism evidence="5 6">
    <name type="scientific">Momordica charantia</name>
    <name type="common">Bitter gourd</name>
    <name type="synonym">Balsam pear</name>
    <dbReference type="NCBI Taxonomy" id="3673"/>
    <lineage>
        <taxon>Eukaryota</taxon>
        <taxon>Viridiplantae</taxon>
        <taxon>Streptophyta</taxon>
        <taxon>Embryophyta</taxon>
        <taxon>Tracheophyta</taxon>
        <taxon>Spermatophyta</taxon>
        <taxon>Magnoliopsida</taxon>
        <taxon>eudicotyledons</taxon>
        <taxon>Gunneridae</taxon>
        <taxon>Pentapetalae</taxon>
        <taxon>rosids</taxon>
        <taxon>fabids</taxon>
        <taxon>Cucurbitales</taxon>
        <taxon>Cucurbitaceae</taxon>
        <taxon>Momordiceae</taxon>
        <taxon>Momordica</taxon>
    </lineage>
</organism>
<evidence type="ECO:0000259" key="4">
    <source>
        <dbReference type="PROSITE" id="PS51473"/>
    </source>
</evidence>
<evidence type="ECO:0000256" key="3">
    <source>
        <dbReference type="SAM" id="SignalP"/>
    </source>
</evidence>
<protein>
    <submittedName>
        <fullName evidence="6">Cysteine-rich repeat secretory protein 38-like</fullName>
    </submittedName>
</protein>
<dbReference type="GeneID" id="111010819"/>
<gene>
    <name evidence="6" type="primary">LOC111010819</name>
</gene>
<dbReference type="Proteomes" id="UP000504603">
    <property type="component" value="Unplaced"/>
</dbReference>
<feature type="domain" description="Gnk2-homologous" evidence="4">
    <location>
        <begin position="139"/>
        <end position="244"/>
    </location>
</feature>
<name>A0A6J1CER2_MOMCH</name>
<keyword evidence="2" id="KW-0677">Repeat</keyword>
<proteinExistence type="predicted"/>
<feature type="chain" id="PRO_5026933133" evidence="3">
    <location>
        <begin position="27"/>
        <end position="280"/>
    </location>
</feature>
<dbReference type="OrthoDB" id="1731016at2759"/>
<dbReference type="AlphaFoldDB" id="A0A6J1CER2"/>
<dbReference type="InterPro" id="IPR038408">
    <property type="entry name" value="GNK2_sf"/>
</dbReference>
<keyword evidence="5" id="KW-1185">Reference proteome</keyword>
<feature type="domain" description="Gnk2-homologous" evidence="4">
    <location>
        <begin position="32"/>
        <end position="135"/>
    </location>
</feature>
<dbReference type="Gene3D" id="3.30.430.20">
    <property type="entry name" value="Gnk2 domain, C-X8-C-X2-C motif"/>
    <property type="match status" value="2"/>
</dbReference>
<reference evidence="6" key="1">
    <citation type="submission" date="2025-08" db="UniProtKB">
        <authorList>
            <consortium name="RefSeq"/>
        </authorList>
    </citation>
    <scope>IDENTIFICATION</scope>
    <source>
        <strain evidence="6">OHB3-1</strain>
    </source>
</reference>
<dbReference type="KEGG" id="mcha:111010819"/>
<dbReference type="RefSeq" id="XP_022140079.1">
    <property type="nucleotide sequence ID" value="XM_022284387.1"/>
</dbReference>